<protein>
    <submittedName>
        <fullName evidence="2">Uncharacterized protein</fullName>
    </submittedName>
</protein>
<gene>
    <name evidence="2" type="ORF">HG66A1_09400</name>
</gene>
<feature type="compositionally biased region" description="Polar residues" evidence="1">
    <location>
        <begin position="69"/>
        <end position="93"/>
    </location>
</feature>
<dbReference type="EMBL" id="CP036266">
    <property type="protein sequence ID" value="QDT19176.1"/>
    <property type="molecule type" value="Genomic_DNA"/>
</dbReference>
<dbReference type="Proteomes" id="UP000320421">
    <property type="component" value="Chromosome"/>
</dbReference>
<evidence type="ECO:0000313" key="2">
    <source>
        <dbReference type="EMBL" id="QDT19176.1"/>
    </source>
</evidence>
<evidence type="ECO:0000313" key="3">
    <source>
        <dbReference type="Proteomes" id="UP000320421"/>
    </source>
</evidence>
<feature type="compositionally biased region" description="Basic residues" evidence="1">
    <location>
        <begin position="160"/>
        <end position="169"/>
    </location>
</feature>
<reference evidence="2 3" key="1">
    <citation type="submission" date="2019-02" db="EMBL/GenBank/DDBJ databases">
        <title>Deep-cultivation of Planctomycetes and their phenomic and genomic characterization uncovers novel biology.</title>
        <authorList>
            <person name="Wiegand S."/>
            <person name="Jogler M."/>
            <person name="Boedeker C."/>
            <person name="Pinto D."/>
            <person name="Vollmers J."/>
            <person name="Rivas-Marin E."/>
            <person name="Kohn T."/>
            <person name="Peeters S.H."/>
            <person name="Heuer A."/>
            <person name="Rast P."/>
            <person name="Oberbeckmann S."/>
            <person name="Bunk B."/>
            <person name="Jeske O."/>
            <person name="Meyerdierks A."/>
            <person name="Storesund J.E."/>
            <person name="Kallscheuer N."/>
            <person name="Luecker S."/>
            <person name="Lage O.M."/>
            <person name="Pohl T."/>
            <person name="Merkel B.J."/>
            <person name="Hornburger P."/>
            <person name="Mueller R.-W."/>
            <person name="Bruemmer F."/>
            <person name="Labrenz M."/>
            <person name="Spormann A.M."/>
            <person name="Op den Camp H."/>
            <person name="Overmann J."/>
            <person name="Amann R."/>
            <person name="Jetten M.S.M."/>
            <person name="Mascher T."/>
            <person name="Medema M.H."/>
            <person name="Devos D.P."/>
            <person name="Kaster A.-K."/>
            <person name="Ovreas L."/>
            <person name="Rohde M."/>
            <person name="Galperin M.Y."/>
            <person name="Jogler C."/>
        </authorList>
    </citation>
    <scope>NUCLEOTIDE SEQUENCE [LARGE SCALE GENOMIC DNA]</scope>
    <source>
        <strain evidence="2 3">HG66A1</strain>
    </source>
</reference>
<accession>A0A517PIH5</accession>
<name>A0A517PIH5_9PLAN</name>
<organism evidence="2 3">
    <name type="scientific">Gimesia chilikensis</name>
    <dbReference type="NCBI Taxonomy" id="2605989"/>
    <lineage>
        <taxon>Bacteria</taxon>
        <taxon>Pseudomonadati</taxon>
        <taxon>Planctomycetota</taxon>
        <taxon>Planctomycetia</taxon>
        <taxon>Planctomycetales</taxon>
        <taxon>Planctomycetaceae</taxon>
        <taxon>Gimesia</taxon>
    </lineage>
</organism>
<proteinExistence type="predicted"/>
<feature type="region of interest" description="Disordered" evidence="1">
    <location>
        <begin position="54"/>
        <end position="187"/>
    </location>
</feature>
<dbReference type="AlphaFoldDB" id="A0A517PIH5"/>
<keyword evidence="3" id="KW-1185">Reference proteome</keyword>
<feature type="compositionally biased region" description="Polar residues" evidence="1">
    <location>
        <begin position="141"/>
        <end position="159"/>
    </location>
</feature>
<feature type="compositionally biased region" description="Basic and acidic residues" evidence="1">
    <location>
        <begin position="54"/>
        <end position="67"/>
    </location>
</feature>
<evidence type="ECO:0000256" key="1">
    <source>
        <dbReference type="SAM" id="MobiDB-lite"/>
    </source>
</evidence>
<sequence length="187" mass="21236">MLLPLARARGRLASTGTFNTSAPFPPETTPLFTLFPLEQYEPMRNVLPTLFTAHQDKPRPHQDKIHDTPGQNPATSGQNSVLTPRCHSTQSADQIKELQTVKSRYKGRYPCVRPPGDLPPISTSQGKHSPPTYPERYGTSRRYQNQRQPFSAQQLLRPSQNRKQRRKSYRSASTRIEEASPAHINHQ</sequence>